<proteinExistence type="predicted"/>
<gene>
    <name evidence="1" type="ORF">F0P96_00025</name>
</gene>
<protein>
    <submittedName>
        <fullName evidence="1">Uncharacterized protein</fullName>
    </submittedName>
</protein>
<dbReference type="Proteomes" id="UP000326380">
    <property type="component" value="Unassembled WGS sequence"/>
</dbReference>
<comment type="caution">
    <text evidence="1">The sequence shown here is derived from an EMBL/GenBank/DDBJ whole genome shotgun (WGS) entry which is preliminary data.</text>
</comment>
<organism evidence="1 2">
    <name type="scientific">Hymenobacter busanensis</name>
    <dbReference type="NCBI Taxonomy" id="2607656"/>
    <lineage>
        <taxon>Bacteria</taxon>
        <taxon>Pseudomonadati</taxon>
        <taxon>Bacteroidota</taxon>
        <taxon>Cytophagia</taxon>
        <taxon>Cytophagales</taxon>
        <taxon>Hymenobacteraceae</taxon>
        <taxon>Hymenobacter</taxon>
    </lineage>
</organism>
<keyword evidence="2" id="KW-1185">Reference proteome</keyword>
<dbReference type="RefSeq" id="WP_151076711.1">
    <property type="nucleotide sequence ID" value="NZ_CP047647.1"/>
</dbReference>
<evidence type="ECO:0000313" key="2">
    <source>
        <dbReference type="Proteomes" id="UP000326380"/>
    </source>
</evidence>
<name>A0A7L4ZWE9_9BACT</name>
<accession>A0A7L4ZWE9</accession>
<reference evidence="1 2" key="1">
    <citation type="submission" date="2019-09" db="EMBL/GenBank/DDBJ databases">
        <title>Genome sequence of Hymenobacter sp. M3.</title>
        <authorList>
            <person name="Srinivasan S."/>
        </authorList>
    </citation>
    <scope>NUCLEOTIDE SEQUENCE [LARGE SCALE GENOMIC DNA]</scope>
    <source>
        <strain evidence="1 2">M3</strain>
    </source>
</reference>
<dbReference type="AlphaFoldDB" id="A0A7L4ZWE9"/>
<evidence type="ECO:0000313" key="1">
    <source>
        <dbReference type="EMBL" id="KAA9339062.1"/>
    </source>
</evidence>
<sequence length="227" mass="23895">MEKYKEDQLAMCGRVADYLAGHTAELAASEVAAQQAADVQTLYAQVAQARSGTARRTEDLTAAAQAAQQTLYDLLPALLGPLGRVAVRLGDADLQAAVTLGGKQLRKLRPVPFASVVGAIMASAARPDVAPELAKQGLTAKALQPLTDALATFRTAQPAVRKTINERAVSGAALEDLLADLMDELRTLDEDMKAFKLLNRPLFDGYTQARKIIESGGGGGKQKPAAG</sequence>
<dbReference type="EMBL" id="VTWU01000001">
    <property type="protein sequence ID" value="KAA9339062.1"/>
    <property type="molecule type" value="Genomic_DNA"/>
</dbReference>